<name>A0A5D2C1I0_GOSDA</name>
<evidence type="ECO:0000313" key="2">
    <source>
        <dbReference type="Proteomes" id="UP000323506"/>
    </source>
</evidence>
<protein>
    <submittedName>
        <fullName evidence="1">Uncharacterized protein</fullName>
    </submittedName>
</protein>
<reference evidence="1 2" key="1">
    <citation type="submission" date="2019-06" db="EMBL/GenBank/DDBJ databases">
        <title>WGS assembly of Gossypium darwinii.</title>
        <authorList>
            <person name="Chen Z.J."/>
            <person name="Sreedasyam A."/>
            <person name="Ando A."/>
            <person name="Song Q."/>
            <person name="De L."/>
            <person name="Hulse-Kemp A."/>
            <person name="Ding M."/>
            <person name="Ye W."/>
            <person name="Kirkbride R."/>
            <person name="Jenkins J."/>
            <person name="Plott C."/>
            <person name="Lovell J."/>
            <person name="Lin Y.-M."/>
            <person name="Vaughn R."/>
            <person name="Liu B."/>
            <person name="Li W."/>
            <person name="Simpson S."/>
            <person name="Scheffler B."/>
            <person name="Saski C."/>
            <person name="Grover C."/>
            <person name="Hu G."/>
            <person name="Conover J."/>
            <person name="Carlson J."/>
            <person name="Shu S."/>
            <person name="Boston L."/>
            <person name="Williams M."/>
            <person name="Peterson D."/>
            <person name="Mcgee K."/>
            <person name="Jones D."/>
            <person name="Wendel J."/>
            <person name="Stelly D."/>
            <person name="Grimwood J."/>
            <person name="Schmutz J."/>
        </authorList>
    </citation>
    <scope>NUCLEOTIDE SEQUENCE [LARGE SCALE GENOMIC DNA]</scope>
    <source>
        <strain evidence="1">1808015.09</strain>
    </source>
</reference>
<accession>A0A5D2C1I0</accession>
<gene>
    <name evidence="1" type="ORF">ES288_D06G032300v1</name>
</gene>
<dbReference type="EMBL" id="CM017706">
    <property type="protein sequence ID" value="TYG63464.1"/>
    <property type="molecule type" value="Genomic_DNA"/>
</dbReference>
<sequence length="67" mass="7706">MARKIFESPTLSTPKNRKEEVLDDLWIRLRQRRRTLRWCENDAYPVEQVGKGRPYSGRVGGTAMAGG</sequence>
<proteinExistence type="predicted"/>
<evidence type="ECO:0000313" key="1">
    <source>
        <dbReference type="EMBL" id="TYG63464.1"/>
    </source>
</evidence>
<keyword evidence="2" id="KW-1185">Reference proteome</keyword>
<organism evidence="1 2">
    <name type="scientific">Gossypium darwinii</name>
    <name type="common">Darwin's cotton</name>
    <name type="synonym">Gossypium barbadense var. darwinii</name>
    <dbReference type="NCBI Taxonomy" id="34276"/>
    <lineage>
        <taxon>Eukaryota</taxon>
        <taxon>Viridiplantae</taxon>
        <taxon>Streptophyta</taxon>
        <taxon>Embryophyta</taxon>
        <taxon>Tracheophyta</taxon>
        <taxon>Spermatophyta</taxon>
        <taxon>Magnoliopsida</taxon>
        <taxon>eudicotyledons</taxon>
        <taxon>Gunneridae</taxon>
        <taxon>Pentapetalae</taxon>
        <taxon>rosids</taxon>
        <taxon>malvids</taxon>
        <taxon>Malvales</taxon>
        <taxon>Malvaceae</taxon>
        <taxon>Malvoideae</taxon>
        <taxon>Gossypium</taxon>
    </lineage>
</organism>
<dbReference type="AlphaFoldDB" id="A0A5D2C1I0"/>
<dbReference type="Proteomes" id="UP000323506">
    <property type="component" value="Chromosome D06"/>
</dbReference>